<reference evidence="4 5" key="1">
    <citation type="journal article" date="2016" name="Nat. Commun.">
        <title>Thousands of microbial genomes shed light on interconnected biogeochemical processes in an aquifer system.</title>
        <authorList>
            <person name="Anantharaman K."/>
            <person name="Brown C.T."/>
            <person name="Hug L.A."/>
            <person name="Sharon I."/>
            <person name="Castelle C.J."/>
            <person name="Probst A.J."/>
            <person name="Thomas B.C."/>
            <person name="Singh A."/>
            <person name="Wilkins M.J."/>
            <person name="Karaoz U."/>
            <person name="Brodie E.L."/>
            <person name="Williams K.H."/>
            <person name="Hubbard S.S."/>
            <person name="Banfield J.F."/>
        </authorList>
    </citation>
    <scope>NUCLEOTIDE SEQUENCE [LARGE SCALE GENOMIC DNA]</scope>
</reference>
<feature type="domain" description="Band 7" evidence="3">
    <location>
        <begin position="129"/>
        <end position="377"/>
    </location>
</feature>
<feature type="transmembrane region" description="Helical" evidence="2">
    <location>
        <begin position="111"/>
        <end position="130"/>
    </location>
</feature>
<organism evidence="4 5">
    <name type="scientific">Candidatus Zambryskibacteria bacterium RIFCSPLOWO2_01_FULL_45_21</name>
    <dbReference type="NCBI Taxonomy" id="1802761"/>
    <lineage>
        <taxon>Bacteria</taxon>
        <taxon>Candidatus Zambryskiibacteriota</taxon>
    </lineage>
</organism>
<dbReference type="Pfam" id="PF01145">
    <property type="entry name" value="Band_7"/>
    <property type="match status" value="1"/>
</dbReference>
<evidence type="ECO:0000313" key="4">
    <source>
        <dbReference type="EMBL" id="OHB02950.1"/>
    </source>
</evidence>
<protein>
    <recommendedName>
        <fullName evidence="3">Band 7 domain-containing protein</fullName>
    </recommendedName>
</protein>
<dbReference type="Proteomes" id="UP000176800">
    <property type="component" value="Unassembled WGS sequence"/>
</dbReference>
<sequence>MITWQRFKLYLWESWESVKGRFEKRIKALTEALKKLWKRRREKSADEPTIGKSDDVVEADWEFVEESSDKGPARTIPTHVRVGLVMLAVFLLSALGLSLFENTVLGQTWNWGAFVFYLTILWLFLSLRIVRENQTGAILFFRKPITKAQSGIHFVPFLLYALETIQKTVIQFEIPAEPELVWKGDDDKLPKGMAPPVRITHAQLESAMFYRDDLEDEPTKHFSEFSPEEQAVLRSDTLHRKRLVSEASGIVRLLVRDYCKFLGTIESMEGKEGAKKQIADTVVSTWQDVIAKLTPAEANMHKRRISKLVLKRVRQKCGEEAYEGESESERKEREWGIHVEDTELKPFDWRTTVNKAIAAASAAGMNKETTITDAEAEGEATVLIGRGVAESAFLLSQAKAKGVKVVADQIHDNPAGEIAARLLAMEEIAKKSPLTIVPTEGIFGPALGIAEAIKKGGPGSSRDTPESSPASPPTP</sequence>
<proteinExistence type="predicted"/>
<feature type="region of interest" description="Disordered" evidence="1">
    <location>
        <begin position="453"/>
        <end position="475"/>
    </location>
</feature>
<keyword evidence="2" id="KW-0472">Membrane</keyword>
<evidence type="ECO:0000256" key="2">
    <source>
        <dbReference type="SAM" id="Phobius"/>
    </source>
</evidence>
<evidence type="ECO:0000313" key="5">
    <source>
        <dbReference type="Proteomes" id="UP000176800"/>
    </source>
</evidence>
<comment type="caution">
    <text evidence="4">The sequence shown here is derived from an EMBL/GenBank/DDBJ whole genome shotgun (WGS) entry which is preliminary data.</text>
</comment>
<name>A0A1G2U224_9BACT</name>
<dbReference type="EMBL" id="MHWE01000024">
    <property type="protein sequence ID" value="OHB02950.1"/>
    <property type="molecule type" value="Genomic_DNA"/>
</dbReference>
<dbReference type="InterPro" id="IPR001107">
    <property type="entry name" value="Band_7"/>
</dbReference>
<gene>
    <name evidence="4" type="ORF">A3B14_00715</name>
</gene>
<evidence type="ECO:0000256" key="1">
    <source>
        <dbReference type="SAM" id="MobiDB-lite"/>
    </source>
</evidence>
<accession>A0A1G2U224</accession>
<evidence type="ECO:0000259" key="3">
    <source>
        <dbReference type="Pfam" id="PF01145"/>
    </source>
</evidence>
<feature type="transmembrane region" description="Helical" evidence="2">
    <location>
        <begin position="80"/>
        <end position="99"/>
    </location>
</feature>
<dbReference type="AlphaFoldDB" id="A0A1G2U224"/>
<keyword evidence="2" id="KW-0812">Transmembrane</keyword>
<dbReference type="Gene3D" id="3.30.479.30">
    <property type="entry name" value="Band 7 domain"/>
    <property type="match status" value="1"/>
</dbReference>
<keyword evidence="2" id="KW-1133">Transmembrane helix</keyword>
<dbReference type="InterPro" id="IPR036013">
    <property type="entry name" value="Band_7/SPFH_dom_sf"/>
</dbReference>